<evidence type="ECO:0000313" key="1">
    <source>
        <dbReference type="EMBL" id="KAF9419750.1"/>
    </source>
</evidence>
<name>A0A835GKR9_SPOEX</name>
<dbReference type="Gene3D" id="2.40.10.10">
    <property type="entry name" value="Trypsin-like serine proteases"/>
    <property type="match status" value="1"/>
</dbReference>
<organism evidence="1 2">
    <name type="scientific">Spodoptera exigua</name>
    <name type="common">Beet armyworm</name>
    <name type="synonym">Noctua fulgens</name>
    <dbReference type="NCBI Taxonomy" id="7107"/>
    <lineage>
        <taxon>Eukaryota</taxon>
        <taxon>Metazoa</taxon>
        <taxon>Ecdysozoa</taxon>
        <taxon>Arthropoda</taxon>
        <taxon>Hexapoda</taxon>
        <taxon>Insecta</taxon>
        <taxon>Pterygota</taxon>
        <taxon>Neoptera</taxon>
        <taxon>Endopterygota</taxon>
        <taxon>Lepidoptera</taxon>
        <taxon>Glossata</taxon>
        <taxon>Ditrysia</taxon>
        <taxon>Noctuoidea</taxon>
        <taxon>Noctuidae</taxon>
        <taxon>Amphipyrinae</taxon>
        <taxon>Spodoptera</taxon>
    </lineage>
</organism>
<sequence length="185" mass="21469">MAVPGAPMVVGGHLTGILSWGFGCGYDYDLPLIYTNVLHFQQWLVHNFKIFRGITTKNLTLFFEATRASRLAMWLKLTRIEPPTPFVVPNKPMEIMQIDKILAKLRGRVLDIRDYLYDGIHRTYKRKLYEKIRGMMYMKKTTHANFTYNPLEPFLNPIITQNMDNVTTSKPTVTLNVADSDFDEY</sequence>
<reference evidence="1" key="1">
    <citation type="submission" date="2020-08" db="EMBL/GenBank/DDBJ databases">
        <title>Spodoptera exigua strain:BAW_Kor-Di-RS1 Genome sequencing and assembly.</title>
        <authorList>
            <person name="Kim J."/>
            <person name="Nam H.Y."/>
            <person name="Kwon M."/>
            <person name="Choi J.H."/>
            <person name="Cho S.R."/>
            <person name="Kim G.-H."/>
        </authorList>
    </citation>
    <scope>NUCLEOTIDE SEQUENCE</scope>
    <source>
        <strain evidence="1">BAW_Kor-Di-RS1</strain>
        <tissue evidence="1">Whole-body</tissue>
    </source>
</reference>
<accession>A0A835GKR9</accession>
<dbReference type="SUPFAM" id="SSF50494">
    <property type="entry name" value="Trypsin-like serine proteases"/>
    <property type="match status" value="1"/>
</dbReference>
<evidence type="ECO:0000313" key="2">
    <source>
        <dbReference type="Proteomes" id="UP000648187"/>
    </source>
</evidence>
<comment type="caution">
    <text evidence="1">The sequence shown here is derived from an EMBL/GenBank/DDBJ whole genome shotgun (WGS) entry which is preliminary data.</text>
</comment>
<gene>
    <name evidence="1" type="ORF">HW555_003749</name>
</gene>
<dbReference type="Proteomes" id="UP000648187">
    <property type="component" value="Unassembled WGS sequence"/>
</dbReference>
<keyword evidence="2" id="KW-1185">Reference proteome</keyword>
<dbReference type="EMBL" id="JACKWZ010000039">
    <property type="protein sequence ID" value="KAF9419750.1"/>
    <property type="molecule type" value="Genomic_DNA"/>
</dbReference>
<dbReference type="AlphaFoldDB" id="A0A835GKR9"/>
<protein>
    <recommendedName>
        <fullName evidence="3">Peptidase S1 domain-containing protein</fullName>
    </recommendedName>
</protein>
<dbReference type="InterPro" id="IPR009003">
    <property type="entry name" value="Peptidase_S1_PA"/>
</dbReference>
<proteinExistence type="predicted"/>
<dbReference type="InterPro" id="IPR043504">
    <property type="entry name" value="Peptidase_S1_PA_chymotrypsin"/>
</dbReference>
<evidence type="ECO:0008006" key="3">
    <source>
        <dbReference type="Google" id="ProtNLM"/>
    </source>
</evidence>